<feature type="compositionally biased region" description="Basic residues" evidence="1">
    <location>
        <begin position="252"/>
        <end position="261"/>
    </location>
</feature>
<feature type="compositionally biased region" description="Basic and acidic residues" evidence="1">
    <location>
        <begin position="155"/>
        <end position="234"/>
    </location>
</feature>
<keyword evidence="5" id="KW-1185">Reference proteome</keyword>
<sequence length="308" mass="35705">MADYITEAELTARLKSHGIAEDTTDVTTTADVQKEINAAVARYSDQVKDDQKKEDEKFFKDWVWRVPTELNGLKSEFTSFKAELVPLVTGWAVLNAALPSLWSLEEMMKNRWGWDYSRNGILMPPPIARRREQRALGEELAREAEQRRQSLPPDQRWESPEERLRMREEERRRAEEERRRAEEARRAEEERQRQEAQRAEEERQREAERQQAARRAEEERQREAERRREEERRQAAARPEPGAGGDPARTPPTRRRARRPTTPRPPSDPLGPVTRTANQVRPDVRGATGDLGALRRGLDDTSRAADGG</sequence>
<dbReference type="Proteomes" id="UP000731519">
    <property type="component" value="Unassembled WGS sequence"/>
</dbReference>
<dbReference type="RefSeq" id="WP_031132276.1">
    <property type="nucleotide sequence ID" value="NZ_ASYR01000007.1"/>
</dbReference>
<evidence type="ECO:0000313" key="2">
    <source>
        <dbReference type="EMBL" id="KAF0650632.1"/>
    </source>
</evidence>
<dbReference type="AlphaFoldDB" id="A0A1Y2NQD5"/>
<dbReference type="EMBL" id="MIFZ01000311">
    <property type="protein sequence ID" value="OSY49712.1"/>
    <property type="molecule type" value="Genomic_DNA"/>
</dbReference>
<proteinExistence type="predicted"/>
<dbReference type="EMBL" id="ASYR01000007">
    <property type="protein sequence ID" value="KAF0650632.1"/>
    <property type="molecule type" value="Genomic_DNA"/>
</dbReference>
<comment type="caution">
    <text evidence="3">The sequence shown here is derived from an EMBL/GenBank/DDBJ whole genome shotgun (WGS) entry which is preliminary data.</text>
</comment>
<reference evidence="2 5" key="1">
    <citation type="submission" date="2013-05" db="EMBL/GenBank/DDBJ databases">
        <title>Genome Sequence of Streptomyces fradiae.</title>
        <authorList>
            <person name="Kirby R."/>
        </authorList>
    </citation>
    <scope>NUCLEOTIDE SEQUENCE [LARGE SCALE GENOMIC DNA]</scope>
    <source>
        <strain evidence="2 5">ATCC 10745</strain>
    </source>
</reference>
<feature type="compositionally biased region" description="Basic and acidic residues" evidence="1">
    <location>
        <begin position="139"/>
        <end position="148"/>
    </location>
</feature>
<accession>A0A1Y2NQD5</accession>
<evidence type="ECO:0000313" key="4">
    <source>
        <dbReference type="Proteomes" id="UP000194318"/>
    </source>
</evidence>
<evidence type="ECO:0000256" key="1">
    <source>
        <dbReference type="SAM" id="MobiDB-lite"/>
    </source>
</evidence>
<protein>
    <submittedName>
        <fullName evidence="3">Uncharacterized protein</fullName>
    </submittedName>
</protein>
<reference evidence="3 4" key="2">
    <citation type="submission" date="2016-09" db="EMBL/GenBank/DDBJ databases">
        <title>Streptomyces fradiae DSM40063, a candidate organism with high potential of specific P450 cytochromes.</title>
        <authorList>
            <person name="Grumaz C."/>
            <person name="Vainshtein Y."/>
            <person name="Kirstahler P."/>
            <person name="Sohn K."/>
        </authorList>
    </citation>
    <scope>NUCLEOTIDE SEQUENCE [LARGE SCALE GENOMIC DNA]</scope>
    <source>
        <strain evidence="3 4">DSM 40063</strain>
    </source>
</reference>
<feature type="region of interest" description="Disordered" evidence="1">
    <location>
        <begin position="139"/>
        <end position="308"/>
    </location>
</feature>
<dbReference type="GeneID" id="91407076"/>
<evidence type="ECO:0000313" key="3">
    <source>
        <dbReference type="EMBL" id="OSY49712.1"/>
    </source>
</evidence>
<name>A0A1Y2NQD5_STRFR</name>
<feature type="compositionally biased region" description="Basic and acidic residues" evidence="1">
    <location>
        <begin position="296"/>
        <end position="308"/>
    </location>
</feature>
<organism evidence="3 4">
    <name type="scientific">Streptomyces fradiae ATCC 10745 = DSM 40063</name>
    <dbReference type="NCBI Taxonomy" id="1319510"/>
    <lineage>
        <taxon>Bacteria</taxon>
        <taxon>Bacillati</taxon>
        <taxon>Actinomycetota</taxon>
        <taxon>Actinomycetes</taxon>
        <taxon>Kitasatosporales</taxon>
        <taxon>Streptomycetaceae</taxon>
        <taxon>Streptomyces</taxon>
    </lineage>
</organism>
<gene>
    <name evidence="3" type="ORF">BG846_04675</name>
    <name evidence="2" type="ORF">K701_06440</name>
</gene>
<evidence type="ECO:0000313" key="5">
    <source>
        <dbReference type="Proteomes" id="UP000731519"/>
    </source>
</evidence>
<dbReference type="Proteomes" id="UP000194318">
    <property type="component" value="Unassembled WGS sequence"/>
</dbReference>